<sequence length="119" mass="13356">MLGRISWFFSHLGGTCGSRSTLIILPRCRPPDRESGFQRSPELLKAIREFPAPTFVTKYLLLLGLHQLSFGKVLTCLLVVAVREEAPLLVTLFVTELSMTVLTQDNKFDPLTLSLRVKP</sequence>
<dbReference type="Proteomes" id="UP000000305">
    <property type="component" value="Unassembled WGS sequence"/>
</dbReference>
<dbReference type="AlphaFoldDB" id="E9HT12"/>
<reference evidence="1 2" key="1">
    <citation type="journal article" date="2011" name="Science">
        <title>The ecoresponsive genome of Daphnia pulex.</title>
        <authorList>
            <person name="Colbourne J.K."/>
            <person name="Pfrender M.E."/>
            <person name="Gilbert D."/>
            <person name="Thomas W.K."/>
            <person name="Tucker A."/>
            <person name="Oakley T.H."/>
            <person name="Tokishita S."/>
            <person name="Aerts A."/>
            <person name="Arnold G.J."/>
            <person name="Basu M.K."/>
            <person name="Bauer D.J."/>
            <person name="Caceres C.E."/>
            <person name="Carmel L."/>
            <person name="Casola C."/>
            <person name="Choi J.H."/>
            <person name="Detter J.C."/>
            <person name="Dong Q."/>
            <person name="Dusheyko S."/>
            <person name="Eads B.D."/>
            <person name="Frohlich T."/>
            <person name="Geiler-Samerotte K.A."/>
            <person name="Gerlach D."/>
            <person name="Hatcher P."/>
            <person name="Jogdeo S."/>
            <person name="Krijgsveld J."/>
            <person name="Kriventseva E.V."/>
            <person name="Kultz D."/>
            <person name="Laforsch C."/>
            <person name="Lindquist E."/>
            <person name="Lopez J."/>
            <person name="Manak J.R."/>
            <person name="Muller J."/>
            <person name="Pangilinan J."/>
            <person name="Patwardhan R.P."/>
            <person name="Pitluck S."/>
            <person name="Pritham E.J."/>
            <person name="Rechtsteiner A."/>
            <person name="Rho M."/>
            <person name="Rogozin I.B."/>
            <person name="Sakarya O."/>
            <person name="Salamov A."/>
            <person name="Schaack S."/>
            <person name="Shapiro H."/>
            <person name="Shiga Y."/>
            <person name="Skalitzky C."/>
            <person name="Smith Z."/>
            <person name="Souvorov A."/>
            <person name="Sung W."/>
            <person name="Tang Z."/>
            <person name="Tsuchiya D."/>
            <person name="Tu H."/>
            <person name="Vos H."/>
            <person name="Wang M."/>
            <person name="Wolf Y.I."/>
            <person name="Yamagata H."/>
            <person name="Yamada T."/>
            <person name="Ye Y."/>
            <person name="Shaw J.R."/>
            <person name="Andrews J."/>
            <person name="Crease T.J."/>
            <person name="Tang H."/>
            <person name="Lucas S.M."/>
            <person name="Robertson H.M."/>
            <person name="Bork P."/>
            <person name="Koonin E.V."/>
            <person name="Zdobnov E.M."/>
            <person name="Grigoriev I.V."/>
            <person name="Lynch M."/>
            <person name="Boore J.L."/>
        </authorList>
    </citation>
    <scope>NUCLEOTIDE SEQUENCE [LARGE SCALE GENOMIC DNA]</scope>
</reference>
<dbReference type="EMBL" id="GL732762">
    <property type="protein sequence ID" value="EFX65122.1"/>
    <property type="molecule type" value="Genomic_DNA"/>
</dbReference>
<name>E9HT12_DAPPU</name>
<dbReference type="KEGG" id="dpx:DAPPUDRAFT_265193"/>
<accession>E9HT12</accession>
<dbReference type="InParanoid" id="E9HT12"/>
<dbReference type="HOGENOM" id="CLU_2063797_0_0_1"/>
<keyword evidence="2" id="KW-1185">Reference proteome</keyword>
<organism evidence="1 2">
    <name type="scientific">Daphnia pulex</name>
    <name type="common">Water flea</name>
    <dbReference type="NCBI Taxonomy" id="6669"/>
    <lineage>
        <taxon>Eukaryota</taxon>
        <taxon>Metazoa</taxon>
        <taxon>Ecdysozoa</taxon>
        <taxon>Arthropoda</taxon>
        <taxon>Crustacea</taxon>
        <taxon>Branchiopoda</taxon>
        <taxon>Diplostraca</taxon>
        <taxon>Cladocera</taxon>
        <taxon>Anomopoda</taxon>
        <taxon>Daphniidae</taxon>
        <taxon>Daphnia</taxon>
    </lineage>
</organism>
<protein>
    <submittedName>
        <fullName evidence="1">Uncharacterized protein</fullName>
    </submittedName>
</protein>
<gene>
    <name evidence="1" type="ORF">DAPPUDRAFT_265193</name>
</gene>
<evidence type="ECO:0000313" key="1">
    <source>
        <dbReference type="EMBL" id="EFX65122.1"/>
    </source>
</evidence>
<evidence type="ECO:0000313" key="2">
    <source>
        <dbReference type="Proteomes" id="UP000000305"/>
    </source>
</evidence>
<proteinExistence type="predicted"/>